<dbReference type="Pfam" id="PF00400">
    <property type="entry name" value="WD40"/>
    <property type="match status" value="1"/>
</dbReference>
<dbReference type="PANTHER" id="PTHR22847">
    <property type="entry name" value="WD40 REPEAT PROTEIN"/>
    <property type="match status" value="1"/>
</dbReference>
<dbReference type="SMART" id="SM00320">
    <property type="entry name" value="WD40"/>
    <property type="match status" value="1"/>
</dbReference>
<keyword evidence="2" id="KW-0677">Repeat</keyword>
<evidence type="ECO:0000256" key="2">
    <source>
        <dbReference type="ARBA" id="ARBA00022737"/>
    </source>
</evidence>
<dbReference type="OrthoDB" id="6262491at2759"/>
<evidence type="ECO:0000313" key="5">
    <source>
        <dbReference type="Proteomes" id="UP000054217"/>
    </source>
</evidence>
<dbReference type="HOGENOM" id="CLU_000288_57_19_1"/>
<dbReference type="InParanoid" id="A0A0C3PCK2"/>
<dbReference type="GO" id="GO:1990234">
    <property type="term" value="C:transferase complex"/>
    <property type="evidence" value="ECO:0007669"/>
    <property type="project" value="UniProtKB-ARBA"/>
</dbReference>
<organism evidence="4 5">
    <name type="scientific">Pisolithus tinctorius Marx 270</name>
    <dbReference type="NCBI Taxonomy" id="870435"/>
    <lineage>
        <taxon>Eukaryota</taxon>
        <taxon>Fungi</taxon>
        <taxon>Dikarya</taxon>
        <taxon>Basidiomycota</taxon>
        <taxon>Agaricomycotina</taxon>
        <taxon>Agaricomycetes</taxon>
        <taxon>Agaricomycetidae</taxon>
        <taxon>Boletales</taxon>
        <taxon>Sclerodermatineae</taxon>
        <taxon>Pisolithaceae</taxon>
        <taxon>Pisolithus</taxon>
    </lineage>
</organism>
<feature type="repeat" description="WD" evidence="3">
    <location>
        <begin position="19"/>
        <end position="51"/>
    </location>
</feature>
<dbReference type="PROSITE" id="PS50294">
    <property type="entry name" value="WD_REPEATS_REGION"/>
    <property type="match status" value="1"/>
</dbReference>
<dbReference type="PROSITE" id="PS50082">
    <property type="entry name" value="WD_REPEATS_2"/>
    <property type="match status" value="2"/>
</dbReference>
<reference evidence="5" key="2">
    <citation type="submission" date="2015-01" db="EMBL/GenBank/DDBJ databases">
        <title>Evolutionary Origins and Diversification of the Mycorrhizal Mutualists.</title>
        <authorList>
            <consortium name="DOE Joint Genome Institute"/>
            <consortium name="Mycorrhizal Genomics Consortium"/>
            <person name="Kohler A."/>
            <person name="Kuo A."/>
            <person name="Nagy L.G."/>
            <person name="Floudas D."/>
            <person name="Copeland A."/>
            <person name="Barry K.W."/>
            <person name="Cichocki N."/>
            <person name="Veneault-Fourrey C."/>
            <person name="LaButti K."/>
            <person name="Lindquist E.A."/>
            <person name="Lipzen A."/>
            <person name="Lundell T."/>
            <person name="Morin E."/>
            <person name="Murat C."/>
            <person name="Riley R."/>
            <person name="Ohm R."/>
            <person name="Sun H."/>
            <person name="Tunlid A."/>
            <person name="Henrissat B."/>
            <person name="Grigoriev I.V."/>
            <person name="Hibbett D.S."/>
            <person name="Martin F."/>
        </authorList>
    </citation>
    <scope>NUCLEOTIDE SEQUENCE [LARGE SCALE GENOMIC DNA]</scope>
    <source>
        <strain evidence="5">Marx 270</strain>
    </source>
</reference>
<dbReference type="Proteomes" id="UP000054217">
    <property type="component" value="Unassembled WGS sequence"/>
</dbReference>
<accession>A0A0C3PCK2</accession>
<dbReference type="EMBL" id="KN831965">
    <property type="protein sequence ID" value="KIO05771.1"/>
    <property type="molecule type" value="Genomic_DNA"/>
</dbReference>
<dbReference type="STRING" id="870435.A0A0C3PCK2"/>
<sequence length="205" mass="23185">DKTVRVWDAERGVQIGSHLEGHTDHVWSVAFSPDGKRIVSGSQDKTVRVWDNNGYELMISIHEQLKFYSSNLSNHLVSSYRADGKHNAPVMYSALLTAILAIRSCHICFSSTPSHALCDTEQLLSGLLQEDGMPCTQPVKLHDDGWIRGPKGELLLWIPVAMRYPLYSMWTTRVIPRGCCIELDLSQMVHGNKWHQCYKPIARLV</sequence>
<feature type="non-terminal residue" evidence="4">
    <location>
        <position position="1"/>
    </location>
</feature>
<dbReference type="InterPro" id="IPR036322">
    <property type="entry name" value="WD40_repeat_dom_sf"/>
</dbReference>
<dbReference type="InterPro" id="IPR015943">
    <property type="entry name" value="WD40/YVTN_repeat-like_dom_sf"/>
</dbReference>
<dbReference type="Gene3D" id="2.130.10.10">
    <property type="entry name" value="YVTN repeat-like/Quinoprotein amine dehydrogenase"/>
    <property type="match status" value="1"/>
</dbReference>
<evidence type="ECO:0000313" key="4">
    <source>
        <dbReference type="EMBL" id="KIO05771.1"/>
    </source>
</evidence>
<proteinExistence type="predicted"/>
<name>A0A0C3PCK2_PISTI</name>
<gene>
    <name evidence="4" type="ORF">M404DRAFT_140065</name>
</gene>
<keyword evidence="1 3" id="KW-0853">WD repeat</keyword>
<reference evidence="4 5" key="1">
    <citation type="submission" date="2014-04" db="EMBL/GenBank/DDBJ databases">
        <authorList>
            <consortium name="DOE Joint Genome Institute"/>
            <person name="Kuo A."/>
            <person name="Kohler A."/>
            <person name="Costa M.D."/>
            <person name="Nagy L.G."/>
            <person name="Floudas D."/>
            <person name="Copeland A."/>
            <person name="Barry K.W."/>
            <person name="Cichocki N."/>
            <person name="Veneault-Fourrey C."/>
            <person name="LaButti K."/>
            <person name="Lindquist E.A."/>
            <person name="Lipzen A."/>
            <person name="Lundell T."/>
            <person name="Morin E."/>
            <person name="Murat C."/>
            <person name="Sun H."/>
            <person name="Tunlid A."/>
            <person name="Henrissat B."/>
            <person name="Grigoriev I.V."/>
            <person name="Hibbett D.S."/>
            <person name="Martin F."/>
            <person name="Nordberg H.P."/>
            <person name="Cantor M.N."/>
            <person name="Hua S.X."/>
        </authorList>
    </citation>
    <scope>NUCLEOTIDE SEQUENCE [LARGE SCALE GENOMIC DNA]</scope>
    <source>
        <strain evidence="4 5">Marx 270</strain>
    </source>
</reference>
<feature type="repeat" description="WD" evidence="3">
    <location>
        <begin position="1"/>
        <end position="17"/>
    </location>
</feature>
<dbReference type="SUPFAM" id="SSF50978">
    <property type="entry name" value="WD40 repeat-like"/>
    <property type="match status" value="1"/>
</dbReference>
<keyword evidence="5" id="KW-1185">Reference proteome</keyword>
<protein>
    <submittedName>
        <fullName evidence="4">Uncharacterized protein</fullName>
    </submittedName>
</protein>
<dbReference type="AlphaFoldDB" id="A0A0C3PCK2"/>
<dbReference type="InterPro" id="IPR001680">
    <property type="entry name" value="WD40_rpt"/>
</dbReference>
<evidence type="ECO:0000256" key="1">
    <source>
        <dbReference type="ARBA" id="ARBA00022574"/>
    </source>
</evidence>
<evidence type="ECO:0000256" key="3">
    <source>
        <dbReference type="PROSITE-ProRule" id="PRU00221"/>
    </source>
</evidence>
<dbReference type="PANTHER" id="PTHR22847:SF637">
    <property type="entry name" value="WD REPEAT DOMAIN 5B"/>
    <property type="match status" value="1"/>
</dbReference>